<gene>
    <name evidence="1" type="ORF">F5544_28115</name>
</gene>
<accession>A0A6G9YKC0</accession>
<dbReference type="RefSeq" id="WP_167476010.1">
    <property type="nucleotide sequence ID" value="NZ_CP046172.1"/>
</dbReference>
<keyword evidence="2" id="KW-1185">Reference proteome</keyword>
<dbReference type="GO" id="GO:0009306">
    <property type="term" value="P:protein secretion"/>
    <property type="evidence" value="ECO:0007669"/>
    <property type="project" value="InterPro"/>
</dbReference>
<dbReference type="Pfam" id="PF10824">
    <property type="entry name" value="T7SS_ESX_EspC"/>
    <property type="match status" value="1"/>
</dbReference>
<dbReference type="EMBL" id="CP046172">
    <property type="protein sequence ID" value="QIS13476.1"/>
    <property type="molecule type" value="Genomic_DNA"/>
</dbReference>
<evidence type="ECO:0000313" key="1">
    <source>
        <dbReference type="EMBL" id="QIS13476.1"/>
    </source>
</evidence>
<dbReference type="InterPro" id="IPR022536">
    <property type="entry name" value="EspC"/>
</dbReference>
<sequence>MSDELSVETQAVRAFAASNAGIAGDIAGVANIDVVKNVTALTPVFGLIGADYLALFAAAQVLQAKDMNDLSAKYAKLSDAAFKSANAYDITDMINSGAMASKTAEIAGGL</sequence>
<reference evidence="1 2" key="1">
    <citation type="journal article" date="2019" name="ACS Chem. Biol.">
        <title>Identification and Mobilization of a Cryptic Antibiotic Biosynthesis Gene Locus from a Human-Pathogenic Nocardia Isolate.</title>
        <authorList>
            <person name="Herisse M."/>
            <person name="Ishida K."/>
            <person name="Porter J.L."/>
            <person name="Howden B."/>
            <person name="Hertweck C."/>
            <person name="Stinear T.P."/>
            <person name="Pidot S.J."/>
        </authorList>
    </citation>
    <scope>NUCLEOTIDE SEQUENCE [LARGE SCALE GENOMIC DNA]</scope>
    <source>
        <strain evidence="1 2">AUSMDU00012717</strain>
    </source>
</reference>
<evidence type="ECO:0000313" key="2">
    <source>
        <dbReference type="Proteomes" id="UP000503540"/>
    </source>
</evidence>
<protein>
    <submittedName>
        <fullName evidence="1">ESX-1 secretion-associated protein</fullName>
    </submittedName>
</protein>
<dbReference type="KEGG" id="nah:F5544_28115"/>
<dbReference type="AlphaFoldDB" id="A0A6G9YKC0"/>
<proteinExistence type="predicted"/>
<name>A0A6G9YKC0_9NOCA</name>
<dbReference type="Proteomes" id="UP000503540">
    <property type="component" value="Chromosome"/>
</dbReference>
<organism evidence="1 2">
    <name type="scientific">Nocardia arthritidis</name>
    <dbReference type="NCBI Taxonomy" id="228602"/>
    <lineage>
        <taxon>Bacteria</taxon>
        <taxon>Bacillati</taxon>
        <taxon>Actinomycetota</taxon>
        <taxon>Actinomycetes</taxon>
        <taxon>Mycobacteriales</taxon>
        <taxon>Nocardiaceae</taxon>
        <taxon>Nocardia</taxon>
    </lineage>
</organism>